<reference evidence="1 2" key="1">
    <citation type="journal article" date="2021" name="BMC Genomics">
        <title>Datura genome reveals duplications of psychoactive alkaloid biosynthetic genes and high mutation rate following tissue culture.</title>
        <authorList>
            <person name="Rajewski A."/>
            <person name="Carter-House D."/>
            <person name="Stajich J."/>
            <person name="Litt A."/>
        </authorList>
    </citation>
    <scope>NUCLEOTIDE SEQUENCE [LARGE SCALE GENOMIC DNA]</scope>
    <source>
        <strain evidence="1">AR-01</strain>
    </source>
</reference>
<gene>
    <name evidence="1" type="ORF">HAX54_041626</name>
</gene>
<name>A0ABS8VXC1_DATST</name>
<keyword evidence="2" id="KW-1185">Reference proteome</keyword>
<proteinExistence type="predicted"/>
<protein>
    <submittedName>
        <fullName evidence="1">Uncharacterized protein</fullName>
    </submittedName>
</protein>
<accession>A0ABS8VXC1</accession>
<sequence length="154" mass="17565">MLDNSEQHWYPLGLDTATKGRTKPSLAKVRVEVNLLKKLPEKVWVGNGRRKNLLKGYYQKVGRSSGDGGNGDMSGCNANINENNEEPVWEEGQERPEKHEDFLEVVSDCWNKPIKGNAMRLQSKLKALSTTFSRWSSTIGDIIEHVKERELLRR</sequence>
<dbReference type="Proteomes" id="UP000823775">
    <property type="component" value="Unassembled WGS sequence"/>
</dbReference>
<comment type="caution">
    <text evidence="1">The sequence shown here is derived from an EMBL/GenBank/DDBJ whole genome shotgun (WGS) entry which is preliminary data.</text>
</comment>
<organism evidence="1 2">
    <name type="scientific">Datura stramonium</name>
    <name type="common">Jimsonweed</name>
    <name type="synonym">Common thornapple</name>
    <dbReference type="NCBI Taxonomy" id="4076"/>
    <lineage>
        <taxon>Eukaryota</taxon>
        <taxon>Viridiplantae</taxon>
        <taxon>Streptophyta</taxon>
        <taxon>Embryophyta</taxon>
        <taxon>Tracheophyta</taxon>
        <taxon>Spermatophyta</taxon>
        <taxon>Magnoliopsida</taxon>
        <taxon>eudicotyledons</taxon>
        <taxon>Gunneridae</taxon>
        <taxon>Pentapetalae</taxon>
        <taxon>asterids</taxon>
        <taxon>lamiids</taxon>
        <taxon>Solanales</taxon>
        <taxon>Solanaceae</taxon>
        <taxon>Solanoideae</taxon>
        <taxon>Datureae</taxon>
        <taxon>Datura</taxon>
    </lineage>
</organism>
<evidence type="ECO:0000313" key="1">
    <source>
        <dbReference type="EMBL" id="MCE2054907.1"/>
    </source>
</evidence>
<evidence type="ECO:0000313" key="2">
    <source>
        <dbReference type="Proteomes" id="UP000823775"/>
    </source>
</evidence>
<dbReference type="EMBL" id="JACEIK010006015">
    <property type="protein sequence ID" value="MCE2054907.1"/>
    <property type="molecule type" value="Genomic_DNA"/>
</dbReference>